<evidence type="ECO:0000313" key="1">
    <source>
        <dbReference type="EMBL" id="KAH1170027.1"/>
    </source>
</evidence>
<accession>A0A9D3WZN0</accession>
<evidence type="ECO:0000313" key="2">
    <source>
        <dbReference type="Proteomes" id="UP000827986"/>
    </source>
</evidence>
<comment type="caution">
    <text evidence="1">The sequence shown here is derived from an EMBL/GenBank/DDBJ whole genome shotgun (WGS) entry which is preliminary data.</text>
</comment>
<sequence>MEMHCPVNVPTWSTNLVFDKSGSKFQSCVPFIENVLPDSLYHLNHIGSRSGVSTNHSFVMNWVGFKLCGENHALPAEYHITFSVCTVIPINTSNKLSCDPISDLQPLLPEKCFL</sequence>
<organism evidence="1 2">
    <name type="scientific">Mauremys mutica</name>
    <name type="common">yellowpond turtle</name>
    <dbReference type="NCBI Taxonomy" id="74926"/>
    <lineage>
        <taxon>Eukaryota</taxon>
        <taxon>Metazoa</taxon>
        <taxon>Chordata</taxon>
        <taxon>Craniata</taxon>
        <taxon>Vertebrata</taxon>
        <taxon>Euteleostomi</taxon>
        <taxon>Archelosauria</taxon>
        <taxon>Testudinata</taxon>
        <taxon>Testudines</taxon>
        <taxon>Cryptodira</taxon>
        <taxon>Durocryptodira</taxon>
        <taxon>Testudinoidea</taxon>
        <taxon>Geoemydidae</taxon>
        <taxon>Geoemydinae</taxon>
        <taxon>Mauremys</taxon>
    </lineage>
</organism>
<dbReference type="Proteomes" id="UP000827986">
    <property type="component" value="Unassembled WGS sequence"/>
</dbReference>
<name>A0A9D3WZN0_9SAUR</name>
<gene>
    <name evidence="1" type="ORF">KIL84_001012</name>
</gene>
<protein>
    <submittedName>
        <fullName evidence="1">Uncharacterized protein</fullName>
    </submittedName>
</protein>
<dbReference type="EMBL" id="JAHDVG010000484">
    <property type="protein sequence ID" value="KAH1170027.1"/>
    <property type="molecule type" value="Genomic_DNA"/>
</dbReference>
<keyword evidence="2" id="KW-1185">Reference proteome</keyword>
<proteinExistence type="predicted"/>
<dbReference type="AlphaFoldDB" id="A0A9D3WZN0"/>
<reference evidence="1" key="1">
    <citation type="submission" date="2021-09" db="EMBL/GenBank/DDBJ databases">
        <title>The genome of Mauremys mutica provides insights into the evolution of semi-aquatic lifestyle.</title>
        <authorList>
            <person name="Gong S."/>
            <person name="Gao Y."/>
        </authorList>
    </citation>
    <scope>NUCLEOTIDE SEQUENCE</scope>
    <source>
        <strain evidence="1">MM-2020</strain>
        <tissue evidence="1">Muscle</tissue>
    </source>
</reference>